<keyword evidence="6 7" id="KW-0472">Membrane</keyword>
<organism evidence="10 11">
    <name type="scientific">Streptomyces kanamyceticus</name>
    <dbReference type="NCBI Taxonomy" id="1967"/>
    <lineage>
        <taxon>Bacteria</taxon>
        <taxon>Bacillati</taxon>
        <taxon>Actinomycetota</taxon>
        <taxon>Actinomycetes</taxon>
        <taxon>Kitasatosporales</taxon>
        <taxon>Streptomycetaceae</taxon>
        <taxon>Streptomyces</taxon>
    </lineage>
</organism>
<dbReference type="GO" id="GO:0005886">
    <property type="term" value="C:plasma membrane"/>
    <property type="evidence" value="ECO:0007669"/>
    <property type="project" value="UniProtKB-SubCell"/>
</dbReference>
<dbReference type="InterPro" id="IPR039421">
    <property type="entry name" value="Type_1_exporter"/>
</dbReference>
<sequence length="577" mass="60178">MATTTPRPHQTQPTDDARLLGAATRYSAARCAILALCALASAGAGLLLPLAIGRALDAVLTGHLTGTGDADATRWIAACAALITASALLDALDGVLTGTTNARTTAWLRGRVTGHVLAVGPRTTARFAHGDLVARLIDNAAHAGIAPATFAALLAALVTPIGAVVALALIDGWLAAVFLVGAPVLFLLLRTFVRVSSDCVARYQRVQGNIAGRLSEAIAGARTVAAAHTQDKEAARVLGELPELGRQGRRMWRVQGRSQAQAVAVAPLLQIAVAAVAGLLLIRHRISVGDLLAASRYAVLATGIGMLVGQLSGLVRARAAARRLEEVLTEPPASYGDKQLPAEGGLLELRGVMASRGGRTVLNGVDLTVPAGTTLAVVGRSGAGKSLLAALAGRLADPDEGDVRLDGVPLRSLDRTELRREVGYAFERPALLGATLEDTIGLGIPRPAPDRIREAAGAARADTFITRLPDGYATPCAQAPLSGGESQRLGLARAFARGGRLLILDDAMSSLDTVTEHHIAEALLHHTPHRSRLIIAHRAATAARADAVAWLHDGRIRAVGSHEELWERPEYREVFGA</sequence>
<dbReference type="InterPro" id="IPR003593">
    <property type="entry name" value="AAA+_ATPase"/>
</dbReference>
<dbReference type="GO" id="GO:0005524">
    <property type="term" value="F:ATP binding"/>
    <property type="evidence" value="ECO:0007669"/>
    <property type="project" value="UniProtKB-KW"/>
</dbReference>
<comment type="subcellular location">
    <subcellularLocation>
        <location evidence="1">Cell membrane</location>
        <topology evidence="1">Multi-pass membrane protein</topology>
    </subcellularLocation>
</comment>
<proteinExistence type="predicted"/>
<dbReference type="PROSITE" id="PS50893">
    <property type="entry name" value="ABC_TRANSPORTER_2"/>
    <property type="match status" value="1"/>
</dbReference>
<evidence type="ECO:0000256" key="3">
    <source>
        <dbReference type="ARBA" id="ARBA00022741"/>
    </source>
</evidence>
<gene>
    <name evidence="10" type="ORF">CP970_30645</name>
</gene>
<feature type="domain" description="ABC transporter" evidence="8">
    <location>
        <begin position="347"/>
        <end position="576"/>
    </location>
</feature>
<evidence type="ECO:0000259" key="9">
    <source>
        <dbReference type="PROSITE" id="PS50929"/>
    </source>
</evidence>
<dbReference type="AlphaFoldDB" id="A0A5J6GRM7"/>
<dbReference type="SUPFAM" id="SSF52540">
    <property type="entry name" value="P-loop containing nucleoside triphosphate hydrolases"/>
    <property type="match status" value="1"/>
</dbReference>
<dbReference type="CDD" id="cd07346">
    <property type="entry name" value="ABC_6TM_exporters"/>
    <property type="match status" value="1"/>
</dbReference>
<dbReference type="GO" id="GO:0015421">
    <property type="term" value="F:ABC-type oligopeptide transporter activity"/>
    <property type="evidence" value="ECO:0007669"/>
    <property type="project" value="TreeGrafter"/>
</dbReference>
<feature type="transmembrane region" description="Helical" evidence="7">
    <location>
        <begin position="31"/>
        <end position="52"/>
    </location>
</feature>
<accession>A0A5J6GRM7</accession>
<dbReference type="PROSITE" id="PS00211">
    <property type="entry name" value="ABC_TRANSPORTER_1"/>
    <property type="match status" value="1"/>
</dbReference>
<protein>
    <submittedName>
        <fullName evidence="10">ABC transporter ATP-binding protein</fullName>
    </submittedName>
</protein>
<evidence type="ECO:0000256" key="2">
    <source>
        <dbReference type="ARBA" id="ARBA00022692"/>
    </source>
</evidence>
<reference evidence="10 11" key="1">
    <citation type="submission" date="2017-09" db="EMBL/GenBank/DDBJ databases">
        <authorList>
            <person name="Lee N."/>
            <person name="Cho B.-K."/>
        </authorList>
    </citation>
    <scope>NUCLEOTIDE SEQUENCE [LARGE SCALE GENOMIC DNA]</scope>
    <source>
        <strain evidence="10 11">ATCC 12853</strain>
    </source>
</reference>
<keyword evidence="11" id="KW-1185">Reference proteome</keyword>
<evidence type="ECO:0000256" key="5">
    <source>
        <dbReference type="ARBA" id="ARBA00022989"/>
    </source>
</evidence>
<dbReference type="InterPro" id="IPR011527">
    <property type="entry name" value="ABC1_TM_dom"/>
</dbReference>
<dbReference type="Pfam" id="PF00664">
    <property type="entry name" value="ABC_membrane"/>
    <property type="match status" value="1"/>
</dbReference>
<keyword evidence="2 7" id="KW-0812">Transmembrane</keyword>
<feature type="transmembrane region" description="Helical" evidence="7">
    <location>
        <begin position="260"/>
        <end position="282"/>
    </location>
</feature>
<dbReference type="OrthoDB" id="9806127at2"/>
<evidence type="ECO:0000259" key="8">
    <source>
        <dbReference type="PROSITE" id="PS50893"/>
    </source>
</evidence>
<evidence type="ECO:0000256" key="7">
    <source>
        <dbReference type="SAM" id="Phobius"/>
    </source>
</evidence>
<dbReference type="SUPFAM" id="SSF90123">
    <property type="entry name" value="ABC transporter transmembrane region"/>
    <property type="match status" value="1"/>
</dbReference>
<dbReference type="GO" id="GO:0016887">
    <property type="term" value="F:ATP hydrolysis activity"/>
    <property type="evidence" value="ECO:0007669"/>
    <property type="project" value="InterPro"/>
</dbReference>
<keyword evidence="4 10" id="KW-0067">ATP-binding</keyword>
<evidence type="ECO:0000256" key="4">
    <source>
        <dbReference type="ARBA" id="ARBA00022840"/>
    </source>
</evidence>
<keyword evidence="5 7" id="KW-1133">Transmembrane helix</keyword>
<feature type="transmembrane region" description="Helical" evidence="7">
    <location>
        <begin position="173"/>
        <end position="193"/>
    </location>
</feature>
<feature type="domain" description="ABC transmembrane type-1" evidence="9">
    <location>
        <begin position="32"/>
        <end position="316"/>
    </location>
</feature>
<dbReference type="SMART" id="SM00382">
    <property type="entry name" value="AAA"/>
    <property type="match status" value="1"/>
</dbReference>
<dbReference type="Gene3D" id="3.40.50.300">
    <property type="entry name" value="P-loop containing nucleotide triphosphate hydrolases"/>
    <property type="match status" value="1"/>
</dbReference>
<dbReference type="KEGG" id="ska:CP970_30645"/>
<dbReference type="InterPro" id="IPR036640">
    <property type="entry name" value="ABC1_TM_sf"/>
</dbReference>
<evidence type="ECO:0000256" key="1">
    <source>
        <dbReference type="ARBA" id="ARBA00004651"/>
    </source>
</evidence>
<dbReference type="InterPro" id="IPR027417">
    <property type="entry name" value="P-loop_NTPase"/>
</dbReference>
<dbReference type="Proteomes" id="UP000325529">
    <property type="component" value="Chromosome"/>
</dbReference>
<evidence type="ECO:0000313" key="10">
    <source>
        <dbReference type="EMBL" id="QEU97683.1"/>
    </source>
</evidence>
<dbReference type="PANTHER" id="PTHR43394:SF1">
    <property type="entry name" value="ATP-BINDING CASSETTE SUB-FAMILY B MEMBER 10, MITOCHONDRIAL"/>
    <property type="match status" value="1"/>
</dbReference>
<dbReference type="InterPro" id="IPR003439">
    <property type="entry name" value="ABC_transporter-like_ATP-bd"/>
</dbReference>
<dbReference type="Gene3D" id="1.20.1560.10">
    <property type="entry name" value="ABC transporter type 1, transmembrane domain"/>
    <property type="match status" value="1"/>
</dbReference>
<keyword evidence="3" id="KW-0547">Nucleotide-binding</keyword>
<evidence type="ECO:0000313" key="11">
    <source>
        <dbReference type="Proteomes" id="UP000325529"/>
    </source>
</evidence>
<name>A0A5J6GRM7_STRKN</name>
<dbReference type="Pfam" id="PF00005">
    <property type="entry name" value="ABC_tran"/>
    <property type="match status" value="1"/>
</dbReference>
<dbReference type="PROSITE" id="PS50929">
    <property type="entry name" value="ABC_TM1F"/>
    <property type="match status" value="1"/>
</dbReference>
<dbReference type="EMBL" id="CP023699">
    <property type="protein sequence ID" value="QEU97683.1"/>
    <property type="molecule type" value="Genomic_DNA"/>
</dbReference>
<feature type="transmembrane region" description="Helical" evidence="7">
    <location>
        <begin position="294"/>
        <end position="315"/>
    </location>
</feature>
<dbReference type="PANTHER" id="PTHR43394">
    <property type="entry name" value="ATP-DEPENDENT PERMEASE MDL1, MITOCHONDRIAL"/>
    <property type="match status" value="1"/>
</dbReference>
<dbReference type="RefSeq" id="WP_055544711.1">
    <property type="nucleotide sequence ID" value="NZ_CP023699.1"/>
</dbReference>
<feature type="transmembrane region" description="Helical" evidence="7">
    <location>
        <begin position="145"/>
        <end position="167"/>
    </location>
</feature>
<evidence type="ECO:0000256" key="6">
    <source>
        <dbReference type="ARBA" id="ARBA00023136"/>
    </source>
</evidence>
<feature type="transmembrane region" description="Helical" evidence="7">
    <location>
        <begin position="72"/>
        <end position="92"/>
    </location>
</feature>
<dbReference type="InterPro" id="IPR017871">
    <property type="entry name" value="ABC_transporter-like_CS"/>
</dbReference>